<sequence length="389" mass="42160">MSVLVSAGPQGAWAWAGLRLEPEPAISENGAHVGLPEAQRRIEAASLEQVWLSQHWRPDGRSFELRYARPPGGGVSCTLLCRMHGRDAASASAAALALRDALSSAPRHVRVQPIEDSQELHTALVPFERAPGGLAEVRKRLTWAWLNRRDTDFSLGVAVSPLVGDAVSWEPVWDALARQADPTVIGVCLEPYAPPQDLHSYLRFLAQEYGRLCRPGQPNPIYQQYIAPDPFALRAAPLYQDALRVCSGRAYRMRISLAAVGAAPLHLAELLAATISPLNATFDGGAVARAVPPPESEAAWTNVTGLHRTWLDAAYRQEVPQPLGEREKVLADLVDLPQASAAFRFPYEIPGRPPLFVTTRRSEAPPARPASVPVQGDPHAPTFGPGDPS</sequence>
<dbReference type="RefSeq" id="WP_136726905.1">
    <property type="nucleotide sequence ID" value="NZ_SUMC01000032.1"/>
</dbReference>
<accession>A0A4U0SFR7</accession>
<reference evidence="2 3" key="1">
    <citation type="submission" date="2019-04" db="EMBL/GenBank/DDBJ databases">
        <title>Streptomyces oryziradicis sp. nov., a novel actinomycete isolated from rhizosphere soil of rice (Oryza sativa L.).</title>
        <authorList>
            <person name="Li C."/>
        </authorList>
    </citation>
    <scope>NUCLEOTIDE SEQUENCE [LARGE SCALE GENOMIC DNA]</scope>
    <source>
        <strain evidence="2 3">NEAU-C40</strain>
    </source>
</reference>
<proteinExistence type="predicted"/>
<dbReference type="Proteomes" id="UP000305778">
    <property type="component" value="Unassembled WGS sequence"/>
</dbReference>
<protein>
    <submittedName>
        <fullName evidence="2">Uncharacterized protein</fullName>
    </submittedName>
</protein>
<dbReference type="OrthoDB" id="3665323at2"/>
<name>A0A4U0SFR7_9ACTN</name>
<evidence type="ECO:0000313" key="2">
    <source>
        <dbReference type="EMBL" id="TKA08316.1"/>
    </source>
</evidence>
<gene>
    <name evidence="2" type="ORF">FCI23_29050</name>
</gene>
<comment type="caution">
    <text evidence="2">The sequence shown here is derived from an EMBL/GenBank/DDBJ whole genome shotgun (WGS) entry which is preliminary data.</text>
</comment>
<organism evidence="2 3">
    <name type="scientific">Actinacidiphila oryziradicis</name>
    <dbReference type="NCBI Taxonomy" id="2571141"/>
    <lineage>
        <taxon>Bacteria</taxon>
        <taxon>Bacillati</taxon>
        <taxon>Actinomycetota</taxon>
        <taxon>Actinomycetes</taxon>
        <taxon>Kitasatosporales</taxon>
        <taxon>Streptomycetaceae</taxon>
        <taxon>Actinacidiphila</taxon>
    </lineage>
</organism>
<evidence type="ECO:0000256" key="1">
    <source>
        <dbReference type="SAM" id="MobiDB-lite"/>
    </source>
</evidence>
<keyword evidence="3" id="KW-1185">Reference proteome</keyword>
<evidence type="ECO:0000313" key="3">
    <source>
        <dbReference type="Proteomes" id="UP000305778"/>
    </source>
</evidence>
<feature type="region of interest" description="Disordered" evidence="1">
    <location>
        <begin position="358"/>
        <end position="389"/>
    </location>
</feature>
<dbReference type="EMBL" id="SUMC01000032">
    <property type="protein sequence ID" value="TKA08316.1"/>
    <property type="molecule type" value="Genomic_DNA"/>
</dbReference>
<dbReference type="AlphaFoldDB" id="A0A4U0SFR7"/>